<dbReference type="PANTHER" id="PTHR15710">
    <property type="entry name" value="E3 UBIQUITIN-PROTEIN LIGASE PRAJA"/>
    <property type="match status" value="1"/>
</dbReference>
<evidence type="ECO:0000256" key="2">
    <source>
        <dbReference type="ARBA" id="ARBA00012483"/>
    </source>
</evidence>
<dbReference type="SUPFAM" id="SSF57850">
    <property type="entry name" value="RING/U-box"/>
    <property type="match status" value="1"/>
</dbReference>
<dbReference type="GO" id="GO:0008270">
    <property type="term" value="F:zinc ion binding"/>
    <property type="evidence" value="ECO:0007669"/>
    <property type="project" value="UniProtKB-KW"/>
</dbReference>
<reference evidence="10" key="2">
    <citation type="submission" date="2021-12" db="EMBL/GenBank/DDBJ databases">
        <title>Resequencing data analysis of finger millet.</title>
        <authorList>
            <person name="Hatakeyama M."/>
            <person name="Aluri S."/>
            <person name="Balachadran M.T."/>
            <person name="Sivarajan S.R."/>
            <person name="Poveda L."/>
            <person name="Shimizu-Inatsugi R."/>
            <person name="Schlapbach R."/>
            <person name="Sreeman S.M."/>
            <person name="Shimizu K.K."/>
        </authorList>
    </citation>
    <scope>NUCLEOTIDE SEQUENCE</scope>
</reference>
<evidence type="ECO:0000256" key="7">
    <source>
        <dbReference type="ARBA" id="ARBA00022833"/>
    </source>
</evidence>
<dbReference type="Proteomes" id="UP001054889">
    <property type="component" value="Unassembled WGS sequence"/>
</dbReference>
<dbReference type="InterPro" id="IPR001841">
    <property type="entry name" value="Znf_RING"/>
</dbReference>
<dbReference type="FunFam" id="3.30.40.10:FF:000127">
    <property type="entry name" value="E3 ubiquitin-protein ligase RNF181"/>
    <property type="match status" value="1"/>
</dbReference>
<gene>
    <name evidence="10" type="primary">gb02834</name>
    <name evidence="10" type="ORF">PR202_gb02834</name>
</gene>
<dbReference type="Gene3D" id="3.30.40.10">
    <property type="entry name" value="Zinc/RING finger domain, C3HC4 (zinc finger)"/>
    <property type="match status" value="1"/>
</dbReference>
<evidence type="ECO:0000313" key="11">
    <source>
        <dbReference type="Proteomes" id="UP001054889"/>
    </source>
</evidence>
<organism evidence="10 11">
    <name type="scientific">Eleusine coracana subsp. coracana</name>
    <dbReference type="NCBI Taxonomy" id="191504"/>
    <lineage>
        <taxon>Eukaryota</taxon>
        <taxon>Viridiplantae</taxon>
        <taxon>Streptophyta</taxon>
        <taxon>Embryophyta</taxon>
        <taxon>Tracheophyta</taxon>
        <taxon>Spermatophyta</taxon>
        <taxon>Magnoliopsida</taxon>
        <taxon>Liliopsida</taxon>
        <taxon>Poales</taxon>
        <taxon>Poaceae</taxon>
        <taxon>PACMAD clade</taxon>
        <taxon>Chloridoideae</taxon>
        <taxon>Cynodonteae</taxon>
        <taxon>Eleusininae</taxon>
        <taxon>Eleusine</taxon>
    </lineage>
</organism>
<evidence type="ECO:0000259" key="9">
    <source>
        <dbReference type="PROSITE" id="PS50089"/>
    </source>
</evidence>
<feature type="domain" description="RING-type" evidence="9">
    <location>
        <begin position="210"/>
        <end position="251"/>
    </location>
</feature>
<evidence type="ECO:0000256" key="8">
    <source>
        <dbReference type="PROSITE-ProRule" id="PRU00175"/>
    </source>
</evidence>
<dbReference type="EC" id="2.3.2.27" evidence="2"/>
<comment type="caution">
    <text evidence="10">The sequence shown here is derived from an EMBL/GenBank/DDBJ whole genome shotgun (WGS) entry which is preliminary data.</text>
</comment>
<evidence type="ECO:0000256" key="5">
    <source>
        <dbReference type="ARBA" id="ARBA00022771"/>
    </source>
</evidence>
<keyword evidence="7" id="KW-0862">Zinc</keyword>
<accession>A0AAV5E0E6</accession>
<keyword evidence="6" id="KW-0833">Ubl conjugation pathway</keyword>
<dbReference type="GO" id="GO:0016567">
    <property type="term" value="P:protein ubiquitination"/>
    <property type="evidence" value="ECO:0007669"/>
    <property type="project" value="TreeGrafter"/>
</dbReference>
<dbReference type="GO" id="GO:0061630">
    <property type="term" value="F:ubiquitin protein ligase activity"/>
    <property type="evidence" value="ECO:0007669"/>
    <property type="project" value="UniProtKB-EC"/>
</dbReference>
<dbReference type="EMBL" id="BQKI01000072">
    <property type="protein sequence ID" value="GJN15889.1"/>
    <property type="molecule type" value="Genomic_DNA"/>
</dbReference>
<evidence type="ECO:0000256" key="3">
    <source>
        <dbReference type="ARBA" id="ARBA00022679"/>
    </source>
</evidence>
<evidence type="ECO:0000256" key="4">
    <source>
        <dbReference type="ARBA" id="ARBA00022723"/>
    </source>
</evidence>
<evidence type="ECO:0000256" key="1">
    <source>
        <dbReference type="ARBA" id="ARBA00000900"/>
    </source>
</evidence>
<dbReference type="GO" id="GO:0005737">
    <property type="term" value="C:cytoplasm"/>
    <property type="evidence" value="ECO:0007669"/>
    <property type="project" value="TreeGrafter"/>
</dbReference>
<evidence type="ECO:0000313" key="10">
    <source>
        <dbReference type="EMBL" id="GJN15889.1"/>
    </source>
</evidence>
<dbReference type="PROSITE" id="PS50089">
    <property type="entry name" value="ZF_RING_2"/>
    <property type="match status" value="1"/>
</dbReference>
<keyword evidence="11" id="KW-1185">Reference proteome</keyword>
<dbReference type="PANTHER" id="PTHR15710:SF171">
    <property type="entry name" value="RING-TYPE DOMAIN-CONTAINING PROTEIN"/>
    <property type="match status" value="1"/>
</dbReference>
<sequence>MASSSIHHRLAADEIHQTLEASSSSASYSSDDAFVPVFRPDPSASSASAAAAMADRVRSLFRSVEIDLLCDALFPSRSEDLGFTEEFADDGDASIHWDCLELEEAEPDLPLVSTAAGYEFEWEEVPSASTSGAGGEPAEPEWEVLADLPPPTPDAEEGFVYTSDREAYEVLVSGGEGLFLKNKPPAARSAIEALDSAVVAAGEEGEGEECAVCRDGVTAGQRVKWMPCSHLYHDECILPWLQVRNSCPLCRFELPTDDPEYEAWKAERVVLPESSAQ</sequence>
<dbReference type="AlphaFoldDB" id="A0AAV5E0E6"/>
<keyword evidence="5 8" id="KW-0863">Zinc-finger</keyword>
<dbReference type="Pfam" id="PF13639">
    <property type="entry name" value="zf-RING_2"/>
    <property type="match status" value="1"/>
</dbReference>
<proteinExistence type="predicted"/>
<keyword evidence="3" id="KW-0808">Transferase</keyword>
<comment type="catalytic activity">
    <reaction evidence="1">
        <text>S-ubiquitinyl-[E2 ubiquitin-conjugating enzyme]-L-cysteine + [acceptor protein]-L-lysine = [E2 ubiquitin-conjugating enzyme]-L-cysteine + N(6)-ubiquitinyl-[acceptor protein]-L-lysine.</text>
        <dbReference type="EC" id="2.3.2.27"/>
    </reaction>
</comment>
<name>A0AAV5E0E6_ELECO</name>
<reference evidence="10" key="1">
    <citation type="journal article" date="2018" name="DNA Res.">
        <title>Multiple hybrid de novo genome assembly of finger millet, an orphan allotetraploid crop.</title>
        <authorList>
            <person name="Hatakeyama M."/>
            <person name="Aluri S."/>
            <person name="Balachadran M.T."/>
            <person name="Sivarajan S.R."/>
            <person name="Patrignani A."/>
            <person name="Gruter S."/>
            <person name="Poveda L."/>
            <person name="Shimizu-Inatsugi R."/>
            <person name="Baeten J."/>
            <person name="Francoijs K.J."/>
            <person name="Nataraja K.N."/>
            <person name="Reddy Y.A.N."/>
            <person name="Phadnis S."/>
            <person name="Ravikumar R.L."/>
            <person name="Schlapbach R."/>
            <person name="Sreeman S.M."/>
            <person name="Shimizu K.K."/>
        </authorList>
    </citation>
    <scope>NUCLEOTIDE SEQUENCE</scope>
</reference>
<protein>
    <recommendedName>
        <fullName evidence="2">RING-type E3 ubiquitin transferase</fullName>
        <ecNumber evidence="2">2.3.2.27</ecNumber>
    </recommendedName>
</protein>
<evidence type="ECO:0000256" key="6">
    <source>
        <dbReference type="ARBA" id="ARBA00022786"/>
    </source>
</evidence>
<keyword evidence="4" id="KW-0479">Metal-binding</keyword>
<dbReference type="SMART" id="SM00184">
    <property type="entry name" value="RING"/>
    <property type="match status" value="1"/>
</dbReference>
<dbReference type="InterPro" id="IPR013083">
    <property type="entry name" value="Znf_RING/FYVE/PHD"/>
</dbReference>